<sequence length="191" mass="21830">TPIQHLESVKKSIDERAHVKREYDNWVNERQMQTTKEKVDTSKASDASSVDTESSRTESKEQDTSSSSWNDSHDDGADIIPIYDEEPMAKVQTTAEINVFAIGQQHTEQPEFNNEGEVDQNAEEYYDTCHLPAIFTDNQIIEHSCQSLESENICLKNTVAQFQNDFSRLEAHCVNLELKYQNQILNEGQQS</sequence>
<feature type="compositionally biased region" description="Basic and acidic residues" evidence="2">
    <location>
        <begin position="53"/>
        <end position="63"/>
    </location>
</feature>
<evidence type="ECO:0000256" key="2">
    <source>
        <dbReference type="SAM" id="MobiDB-lite"/>
    </source>
</evidence>
<proteinExistence type="predicted"/>
<comment type="caution">
    <text evidence="3">The sequence shown here is derived from an EMBL/GenBank/DDBJ whole genome shotgun (WGS) entry which is preliminary data.</text>
</comment>
<feature type="non-terminal residue" evidence="3">
    <location>
        <position position="1"/>
    </location>
</feature>
<feature type="coiled-coil region" evidence="1">
    <location>
        <begin position="145"/>
        <end position="179"/>
    </location>
</feature>
<dbReference type="AlphaFoldDB" id="A0A699TSH3"/>
<gene>
    <name evidence="3" type="ORF">Tci_885734</name>
</gene>
<evidence type="ECO:0000256" key="1">
    <source>
        <dbReference type="SAM" id="Coils"/>
    </source>
</evidence>
<dbReference type="EMBL" id="BKCJ011274675">
    <property type="protein sequence ID" value="GFD13765.1"/>
    <property type="molecule type" value="Genomic_DNA"/>
</dbReference>
<feature type="region of interest" description="Disordered" evidence="2">
    <location>
        <begin position="1"/>
        <end position="79"/>
    </location>
</feature>
<reference evidence="3" key="1">
    <citation type="journal article" date="2019" name="Sci. Rep.">
        <title>Draft genome of Tanacetum cinerariifolium, the natural source of mosquito coil.</title>
        <authorList>
            <person name="Yamashiro T."/>
            <person name="Shiraishi A."/>
            <person name="Satake H."/>
            <person name="Nakayama K."/>
        </authorList>
    </citation>
    <scope>NUCLEOTIDE SEQUENCE</scope>
</reference>
<keyword evidence="1" id="KW-0175">Coiled coil</keyword>
<evidence type="ECO:0000313" key="3">
    <source>
        <dbReference type="EMBL" id="GFD13765.1"/>
    </source>
</evidence>
<accession>A0A699TSH3</accession>
<protein>
    <submittedName>
        <fullName evidence="3">Uncharacterized protein</fullName>
    </submittedName>
</protein>
<name>A0A699TSH3_TANCI</name>
<feature type="compositionally biased region" description="Basic and acidic residues" evidence="2">
    <location>
        <begin position="7"/>
        <end position="24"/>
    </location>
</feature>
<organism evidence="3">
    <name type="scientific">Tanacetum cinerariifolium</name>
    <name type="common">Dalmatian daisy</name>
    <name type="synonym">Chrysanthemum cinerariifolium</name>
    <dbReference type="NCBI Taxonomy" id="118510"/>
    <lineage>
        <taxon>Eukaryota</taxon>
        <taxon>Viridiplantae</taxon>
        <taxon>Streptophyta</taxon>
        <taxon>Embryophyta</taxon>
        <taxon>Tracheophyta</taxon>
        <taxon>Spermatophyta</taxon>
        <taxon>Magnoliopsida</taxon>
        <taxon>eudicotyledons</taxon>
        <taxon>Gunneridae</taxon>
        <taxon>Pentapetalae</taxon>
        <taxon>asterids</taxon>
        <taxon>campanulids</taxon>
        <taxon>Asterales</taxon>
        <taxon>Asteraceae</taxon>
        <taxon>Asteroideae</taxon>
        <taxon>Anthemideae</taxon>
        <taxon>Anthemidinae</taxon>
        <taxon>Tanacetum</taxon>
    </lineage>
</organism>